<dbReference type="PROSITE" id="PS00188">
    <property type="entry name" value="BIOTIN"/>
    <property type="match status" value="1"/>
</dbReference>
<dbReference type="Pfam" id="PF00364">
    <property type="entry name" value="Biotin_lipoyl"/>
    <property type="match status" value="1"/>
</dbReference>
<evidence type="ECO:0000256" key="2">
    <source>
        <dbReference type="ARBA" id="ARBA00048501"/>
    </source>
</evidence>
<proteinExistence type="predicted"/>
<dbReference type="RefSeq" id="WP_378483505.1">
    <property type="nucleotide sequence ID" value="NZ_JBHUFB010000002.1"/>
</dbReference>
<dbReference type="CDD" id="cd06850">
    <property type="entry name" value="biotinyl_domain"/>
    <property type="match status" value="1"/>
</dbReference>
<dbReference type="EMBL" id="JBHUFB010000002">
    <property type="protein sequence ID" value="MFD1810955.1"/>
    <property type="molecule type" value="Genomic_DNA"/>
</dbReference>
<dbReference type="PANTHER" id="PTHR43778:SF2">
    <property type="entry name" value="PYRUVATE CARBOXYLASE, MITOCHONDRIAL"/>
    <property type="match status" value="1"/>
</dbReference>
<dbReference type="InterPro" id="IPR001882">
    <property type="entry name" value="Biotin_BS"/>
</dbReference>
<feature type="domain" description="Lipoyl-binding" evidence="3">
    <location>
        <begin position="47"/>
        <end position="121"/>
    </location>
</feature>
<dbReference type="Gene3D" id="2.40.50.100">
    <property type="match status" value="1"/>
</dbReference>
<dbReference type="SUPFAM" id="SSF51230">
    <property type="entry name" value="Single hybrid motif"/>
    <property type="match status" value="1"/>
</dbReference>
<comment type="caution">
    <text evidence="4">The sequence shown here is derived from an EMBL/GenBank/DDBJ whole genome shotgun (WGS) entry which is preliminary data.</text>
</comment>
<reference evidence="5" key="1">
    <citation type="journal article" date="2019" name="Int. J. Syst. Evol. Microbiol.">
        <title>The Global Catalogue of Microorganisms (GCM) 10K type strain sequencing project: providing services to taxonomists for standard genome sequencing and annotation.</title>
        <authorList>
            <consortium name="The Broad Institute Genomics Platform"/>
            <consortium name="The Broad Institute Genome Sequencing Center for Infectious Disease"/>
            <person name="Wu L."/>
            <person name="Ma J."/>
        </authorList>
    </citation>
    <scope>NUCLEOTIDE SEQUENCE [LARGE SCALE GENOMIC DNA]</scope>
    <source>
        <strain evidence="5">DT72</strain>
    </source>
</reference>
<dbReference type="PROSITE" id="PS50968">
    <property type="entry name" value="BIOTINYL_LIPOYL"/>
    <property type="match status" value="1"/>
</dbReference>
<keyword evidence="5" id="KW-1185">Reference proteome</keyword>
<accession>A0ABW4P1T2</accession>
<evidence type="ECO:0000256" key="1">
    <source>
        <dbReference type="ARBA" id="ARBA00023267"/>
    </source>
</evidence>
<dbReference type="PANTHER" id="PTHR43778">
    <property type="entry name" value="PYRUVATE CARBOXYLASE"/>
    <property type="match status" value="1"/>
</dbReference>
<organism evidence="4 5">
    <name type="scientific">Rhodococcus gannanensis</name>
    <dbReference type="NCBI Taxonomy" id="1960308"/>
    <lineage>
        <taxon>Bacteria</taxon>
        <taxon>Bacillati</taxon>
        <taxon>Actinomycetota</taxon>
        <taxon>Actinomycetes</taxon>
        <taxon>Mycobacteriales</taxon>
        <taxon>Nocardiaceae</taxon>
        <taxon>Rhodococcus</taxon>
    </lineage>
</organism>
<protein>
    <submittedName>
        <fullName evidence="4">Biotin/lipoyl-containing protein</fullName>
    </submittedName>
</protein>
<dbReference type="Gene3D" id="3.10.600.10">
    <property type="entry name" value="pyruvate carboxylase f1077a mutant domain"/>
    <property type="match status" value="1"/>
</dbReference>
<comment type="catalytic activity">
    <reaction evidence="2">
        <text>N(6)-biotinyl-L-lysyl-[protein] + hydrogencarbonate + ATP = N(6)-carboxybiotinyl-L-lysyl-[protein] + ADP + phosphate + H(+)</text>
        <dbReference type="Rhea" id="RHEA:13501"/>
        <dbReference type="Rhea" id="RHEA-COMP:10505"/>
        <dbReference type="Rhea" id="RHEA-COMP:10506"/>
        <dbReference type="ChEBI" id="CHEBI:15378"/>
        <dbReference type="ChEBI" id="CHEBI:17544"/>
        <dbReference type="ChEBI" id="CHEBI:30616"/>
        <dbReference type="ChEBI" id="CHEBI:43474"/>
        <dbReference type="ChEBI" id="CHEBI:83144"/>
        <dbReference type="ChEBI" id="CHEBI:83145"/>
        <dbReference type="ChEBI" id="CHEBI:456216"/>
        <dbReference type="EC" id="6.3.4.14"/>
    </reaction>
    <physiologicalReaction direction="left-to-right" evidence="2">
        <dbReference type="Rhea" id="RHEA:13502"/>
    </physiologicalReaction>
</comment>
<evidence type="ECO:0000313" key="5">
    <source>
        <dbReference type="Proteomes" id="UP001597286"/>
    </source>
</evidence>
<sequence length="121" mass="12524">ELLIGLEAISEADERGMRTVMCILNGQLRPVSVRDRSIASEVQAAEKADRSNPGHVAAPFAGTVTVTVAEGDEVAAGDTIATIEAMKMEASITAPVAGTVARVTLQRPQQVEGGDLLVVVG</sequence>
<dbReference type="InterPro" id="IPR055268">
    <property type="entry name" value="PCB-like"/>
</dbReference>
<keyword evidence="1" id="KW-0092">Biotin</keyword>
<evidence type="ECO:0000259" key="3">
    <source>
        <dbReference type="PROSITE" id="PS50968"/>
    </source>
</evidence>
<dbReference type="InterPro" id="IPR011053">
    <property type="entry name" value="Single_hybrid_motif"/>
</dbReference>
<gene>
    <name evidence="4" type="ORF">ACFSJG_01905</name>
</gene>
<dbReference type="Proteomes" id="UP001597286">
    <property type="component" value="Unassembled WGS sequence"/>
</dbReference>
<feature type="non-terminal residue" evidence="4">
    <location>
        <position position="1"/>
    </location>
</feature>
<evidence type="ECO:0000313" key="4">
    <source>
        <dbReference type="EMBL" id="MFD1810955.1"/>
    </source>
</evidence>
<name>A0ABW4P1T2_9NOCA</name>
<dbReference type="InterPro" id="IPR000089">
    <property type="entry name" value="Biotin_lipoyl"/>
</dbReference>